<dbReference type="PANTHER" id="PTHR30069:SF29">
    <property type="entry name" value="HEMOGLOBIN AND HEMOGLOBIN-HAPTOGLOBIN-BINDING PROTEIN 1-RELATED"/>
    <property type="match status" value="1"/>
</dbReference>
<dbReference type="Pfam" id="PF13715">
    <property type="entry name" value="CarbopepD_reg_2"/>
    <property type="match status" value="1"/>
</dbReference>
<name>A0A679HGE1_BACT4</name>
<dbReference type="EMBL" id="AP022660">
    <property type="protein sequence ID" value="BCA52420.1"/>
    <property type="molecule type" value="Genomic_DNA"/>
</dbReference>
<organism evidence="4 5">
    <name type="scientific">Bacteroides thetaiotaomicron</name>
    <dbReference type="NCBI Taxonomy" id="818"/>
    <lineage>
        <taxon>Bacteria</taxon>
        <taxon>Pseudomonadati</taxon>
        <taxon>Bacteroidota</taxon>
        <taxon>Bacteroidia</taxon>
        <taxon>Bacteroidales</taxon>
        <taxon>Bacteroidaceae</taxon>
        <taxon>Bacteroides</taxon>
    </lineage>
</organism>
<keyword evidence="2" id="KW-0472">Membrane</keyword>
<dbReference type="GO" id="GO:0015344">
    <property type="term" value="F:siderophore uptake transmembrane transporter activity"/>
    <property type="evidence" value="ECO:0007669"/>
    <property type="project" value="TreeGrafter"/>
</dbReference>
<dbReference type="Pfam" id="PF07715">
    <property type="entry name" value="Plug"/>
    <property type="match status" value="1"/>
</dbReference>
<dbReference type="NCBIfam" id="TIGR04057">
    <property type="entry name" value="SusC_RagA_signa"/>
    <property type="match status" value="1"/>
</dbReference>
<dbReference type="InterPro" id="IPR023996">
    <property type="entry name" value="TonB-dep_OMP_SusC/RagA"/>
</dbReference>
<proteinExistence type="inferred from homology"/>
<dbReference type="GO" id="GO:0009279">
    <property type="term" value="C:cell outer membrane"/>
    <property type="evidence" value="ECO:0007669"/>
    <property type="project" value="UniProtKB-SubCell"/>
</dbReference>
<dbReference type="InterPro" id="IPR039426">
    <property type="entry name" value="TonB-dep_rcpt-like"/>
</dbReference>
<dbReference type="SUPFAM" id="SSF56935">
    <property type="entry name" value="Porins"/>
    <property type="match status" value="1"/>
</dbReference>
<keyword evidence="1" id="KW-0732">Signal</keyword>
<evidence type="ECO:0000256" key="2">
    <source>
        <dbReference type="PROSITE-ProRule" id="PRU01360"/>
    </source>
</evidence>
<dbReference type="SUPFAM" id="SSF49464">
    <property type="entry name" value="Carboxypeptidase regulatory domain-like"/>
    <property type="match status" value="1"/>
</dbReference>
<keyword evidence="2" id="KW-0998">Cell outer membrane</keyword>
<feature type="domain" description="TonB-dependent receptor plug" evidence="3">
    <location>
        <begin position="230"/>
        <end position="330"/>
    </location>
</feature>
<dbReference type="Gene3D" id="2.170.130.10">
    <property type="entry name" value="TonB-dependent receptor, plug domain"/>
    <property type="match status" value="1"/>
</dbReference>
<dbReference type="GO" id="GO:0044718">
    <property type="term" value="P:siderophore transmembrane transport"/>
    <property type="evidence" value="ECO:0007669"/>
    <property type="project" value="TreeGrafter"/>
</dbReference>
<evidence type="ECO:0000313" key="4">
    <source>
        <dbReference type="EMBL" id="BCA52420.1"/>
    </source>
</evidence>
<dbReference type="PANTHER" id="PTHR30069">
    <property type="entry name" value="TONB-DEPENDENT OUTER MEMBRANE RECEPTOR"/>
    <property type="match status" value="1"/>
</dbReference>
<evidence type="ECO:0000259" key="3">
    <source>
        <dbReference type="Pfam" id="PF07715"/>
    </source>
</evidence>
<dbReference type="PROSITE" id="PS52016">
    <property type="entry name" value="TONB_DEPENDENT_REC_3"/>
    <property type="match status" value="1"/>
</dbReference>
<dbReference type="InterPro" id="IPR023997">
    <property type="entry name" value="TonB-dep_OMP_SusC/RagA_CS"/>
</dbReference>
<reference evidence="4 5" key="1">
    <citation type="submission" date="2020-02" db="EMBL/GenBank/DDBJ databases">
        <title>Whole-genome sequencing and comparative analysis of the genomes of Bacteroides thetaiotaomicron and Escherichia coli isolated from a healthy resident in Vietnam.</title>
        <authorList>
            <person name="Mohsin M."/>
            <person name="Tanaka K."/>
            <person name="Kawahara R."/>
            <person name="Kondo S."/>
            <person name="Noguchi H."/>
            <person name="Motooka D."/>
            <person name="Nakamura S."/>
            <person name="Khong D.T."/>
            <person name="Nguyen T.N."/>
            <person name="Tran H.T."/>
            <person name="Yamamoto Y."/>
        </authorList>
    </citation>
    <scope>NUCLEOTIDE SEQUENCE [LARGE SCALE GENOMIC DNA]</scope>
    <source>
        <strain evidence="4 5">F9-2</strain>
    </source>
</reference>
<evidence type="ECO:0000313" key="5">
    <source>
        <dbReference type="Proteomes" id="UP000500882"/>
    </source>
</evidence>
<dbReference type="NCBIfam" id="TIGR04056">
    <property type="entry name" value="OMP_RagA_SusC"/>
    <property type="match status" value="1"/>
</dbReference>
<dbReference type="InterPro" id="IPR012910">
    <property type="entry name" value="Plug_dom"/>
</dbReference>
<accession>A0A679HGE1</accession>
<dbReference type="InterPro" id="IPR037066">
    <property type="entry name" value="Plug_dom_sf"/>
</dbReference>
<dbReference type="InterPro" id="IPR008969">
    <property type="entry name" value="CarboxyPept-like_regulatory"/>
</dbReference>
<keyword evidence="2" id="KW-0813">Transport</keyword>
<keyword evidence="2" id="KW-1134">Transmembrane beta strand</keyword>
<comment type="similarity">
    <text evidence="2">Belongs to the TonB-dependent receptor family.</text>
</comment>
<gene>
    <name evidence="4" type="ORF">BatF92_43620</name>
</gene>
<dbReference type="Proteomes" id="UP000500882">
    <property type="component" value="Chromosome"/>
</dbReference>
<evidence type="ECO:0000256" key="1">
    <source>
        <dbReference type="ARBA" id="ARBA00022729"/>
    </source>
</evidence>
<dbReference type="RefSeq" id="WP_229077325.1">
    <property type="nucleotide sequence ID" value="NZ_AP022660.1"/>
</dbReference>
<dbReference type="Gene3D" id="2.60.40.1120">
    <property type="entry name" value="Carboxypeptidase-like, regulatory domain"/>
    <property type="match status" value="1"/>
</dbReference>
<dbReference type="AlphaFoldDB" id="A0A679HGE1"/>
<protein>
    <submittedName>
        <fullName evidence="4">SusC/RagA family TonB-linked outer membrane protein</fullName>
    </submittedName>
</protein>
<keyword evidence="2" id="KW-0812">Transmembrane</keyword>
<sequence>MNNNKFYKKLRFNNCYALQYISILLFLILTIPSINAQENETILLSVNVKNGPIKAVLNQIEKHSDYVFLYSDSIKYLLEKKVNIQLKQQKLPIILNQTLKHTGLTYKIVANQVTLIKETVISQRQSGPSNYHNARKIITGTITDENGEPLVGASIKLKDTNSGTVSDINGSFNVEAGKGDILIVSYIGFLPKDIVIKDASNIDVRLISDNNVIDEIVVTGYGSGMKKPTLTGAISTVQSKAIVRSSSPVTSGALAGKIAGLNFRHDDGAPGPGAVTKINIRNMGTPLFVIDGVQQNEGQFNQIDYNDIESIAVLKDASAAIYGLQAANGVIVVTTKKGKLKSRNTVTINARYGWQSMLQYPQPADAATYVRSYIQSDAITGNKNPLYTMDDLHKWEQGTEKGYRPFDWYDYIFRTSAQSYVGANISGGSDKIRYYLGVSNTLQESIVVNYGNFNRTNVQMNIEADVSDRFKIGATMSGRIERKKNPGVPGDDIKAPFLGLYRNLPTIRPYANDNPKYPARTSTYGDSNFAILNYDISGKSEETFRVAQLNFTAEYEILNGLKLKGLFSYFYSQKYADTQENTYKLYGYDEKTDTYPVVFSMNNPVLKRNVYRKEELKGQLQLTYNKTFGLHGIDAVASVESFKKDNPYFDIHAVPASNSLHLFDFQTMDTFNDHGNMTEARLGYIGRIHYNYAQKYLLEVSARYDGSWKFPPNNRWGLFPSISAGWRISEEGFWKRSLLSPILNDLKIRASYGLLGDDNVSGYAAFDYLDGYNYNKTGAVIDGEYYIGAEPRGLPVTNMSWIKAKLFDIGIDFGLLNNRLTGSFDFFNRKRTGLPAPRYDVLIPDEAGFDLPKENLNSDIHRGIDGALTWNHHIGDLSYSIGGNFSYSRHLDWEQYKPIFGNSWDQYRNSKYHRMNSISWGYEVIGQFQSWEEIASYPIDNDQQGNKTLRPGDIKYKDVNGDKVINEMDQRPIGYTEGRLPAFNFGLNFAFQWKGFDLAMDFTGASCTTWTQDRELRVPFTNGGNSAKFMLEDQWHLSDPSDPQSTLIPGKYPTMLAGKSSHSNYWKSSFWTHNVIYIKLKNFELGYTLPKTVNKLLKSQNIRVYLSGQNLFYLANIDGIDPEVTSNSGIQYPTTRLISLGFNIKF</sequence>
<comment type="subcellular location">
    <subcellularLocation>
        <location evidence="2">Cell outer membrane</location>
        <topology evidence="2">Multi-pass membrane protein</topology>
    </subcellularLocation>
</comment>